<gene>
    <name evidence="2" type="ORF">LUZ63_011489</name>
</gene>
<reference evidence="2" key="1">
    <citation type="journal article" date="2022" name="Cell">
        <title>Repeat-based holocentromeres influence genome architecture and karyotype evolution.</title>
        <authorList>
            <person name="Hofstatter P.G."/>
            <person name="Thangavel G."/>
            <person name="Lux T."/>
            <person name="Neumann P."/>
            <person name="Vondrak T."/>
            <person name="Novak P."/>
            <person name="Zhang M."/>
            <person name="Costa L."/>
            <person name="Castellani M."/>
            <person name="Scott A."/>
            <person name="Toegelov H."/>
            <person name="Fuchs J."/>
            <person name="Mata-Sucre Y."/>
            <person name="Dias Y."/>
            <person name="Vanzela A.L.L."/>
            <person name="Huettel B."/>
            <person name="Almeida C.C.S."/>
            <person name="Simkova H."/>
            <person name="Souza G."/>
            <person name="Pedrosa-Harand A."/>
            <person name="Macas J."/>
            <person name="Mayer K.F.X."/>
            <person name="Houben A."/>
            <person name="Marques A."/>
        </authorList>
    </citation>
    <scope>NUCLEOTIDE SEQUENCE</scope>
    <source>
        <strain evidence="2">RhyBre1mFocal</strain>
    </source>
</reference>
<protein>
    <submittedName>
        <fullName evidence="2">Uncharacterized protein</fullName>
    </submittedName>
</protein>
<dbReference type="Proteomes" id="UP001151287">
    <property type="component" value="Unassembled WGS sequence"/>
</dbReference>
<keyword evidence="1" id="KW-1133">Transmembrane helix</keyword>
<keyword evidence="1" id="KW-0812">Transmembrane</keyword>
<dbReference type="AlphaFoldDB" id="A0A9Q0CIV0"/>
<dbReference type="EMBL" id="JAMQYH010000003">
    <property type="protein sequence ID" value="KAJ1694791.1"/>
    <property type="molecule type" value="Genomic_DNA"/>
</dbReference>
<proteinExistence type="predicted"/>
<keyword evidence="1" id="KW-0472">Membrane</keyword>
<name>A0A9Q0CIV0_9POAL</name>
<feature type="transmembrane region" description="Helical" evidence="1">
    <location>
        <begin position="54"/>
        <end position="75"/>
    </location>
</feature>
<dbReference type="OrthoDB" id="1916120at2759"/>
<dbReference type="PANTHER" id="PTHR35278">
    <property type="entry name" value="TRANSMEMBRANE PROTEIN-RELATED"/>
    <property type="match status" value="1"/>
</dbReference>
<evidence type="ECO:0000313" key="3">
    <source>
        <dbReference type="Proteomes" id="UP001151287"/>
    </source>
</evidence>
<sequence length="210" mass="24228">MGAAVSQAANGLVGVLGNSVTAPFKALFGANCDGICAGTWDIACFIEHLCLSNLFRLFMVSILSFITLFFVYLLFQVGILPCICRNCFKMSFASCKAYFNAMEEISCFLWYKLRNTKRVYRHHFGDLEEGFSSSYGDDSSSESQIIRAYRRRRSVRERRKDHMRRSLYLRRLSSNGRSRRYRNGGRSRHHVRVKTREVSVHLKGSRGHRR</sequence>
<comment type="caution">
    <text evidence="2">The sequence shown here is derived from an EMBL/GenBank/DDBJ whole genome shotgun (WGS) entry which is preliminary data.</text>
</comment>
<dbReference type="PANTHER" id="PTHR35278:SF4">
    <property type="entry name" value="TRANSMEMBRANE PROTEIN"/>
    <property type="match status" value="1"/>
</dbReference>
<evidence type="ECO:0000313" key="2">
    <source>
        <dbReference type="EMBL" id="KAJ1694791.1"/>
    </source>
</evidence>
<keyword evidence="3" id="KW-1185">Reference proteome</keyword>
<organism evidence="2 3">
    <name type="scientific">Rhynchospora breviuscula</name>
    <dbReference type="NCBI Taxonomy" id="2022672"/>
    <lineage>
        <taxon>Eukaryota</taxon>
        <taxon>Viridiplantae</taxon>
        <taxon>Streptophyta</taxon>
        <taxon>Embryophyta</taxon>
        <taxon>Tracheophyta</taxon>
        <taxon>Spermatophyta</taxon>
        <taxon>Magnoliopsida</taxon>
        <taxon>Liliopsida</taxon>
        <taxon>Poales</taxon>
        <taxon>Cyperaceae</taxon>
        <taxon>Cyperoideae</taxon>
        <taxon>Rhynchosporeae</taxon>
        <taxon>Rhynchospora</taxon>
    </lineage>
</organism>
<accession>A0A9Q0CIV0</accession>
<evidence type="ECO:0000256" key="1">
    <source>
        <dbReference type="SAM" id="Phobius"/>
    </source>
</evidence>